<feature type="active site" description="Proton acceptor" evidence="8">
    <location>
        <position position="152"/>
    </location>
</feature>
<dbReference type="EMBL" id="VRLW01000001">
    <property type="protein sequence ID" value="KAA1260909.1"/>
    <property type="molecule type" value="Genomic_DNA"/>
</dbReference>
<evidence type="ECO:0000256" key="7">
    <source>
        <dbReference type="ARBA" id="ARBA00048072"/>
    </source>
</evidence>
<dbReference type="GO" id="GO:0005737">
    <property type="term" value="C:cytoplasm"/>
    <property type="evidence" value="ECO:0007669"/>
    <property type="project" value="UniProtKB-SubCell"/>
</dbReference>
<feature type="binding site" evidence="8">
    <location>
        <begin position="195"/>
        <end position="197"/>
    </location>
    <ligand>
        <name>substrate</name>
    </ligand>
</feature>
<evidence type="ECO:0000256" key="8">
    <source>
        <dbReference type="HAMAP-Rule" id="MF_01977"/>
    </source>
</evidence>
<feature type="binding site" evidence="8">
    <location>
        <begin position="150"/>
        <end position="152"/>
    </location>
    <ligand>
        <name>substrate</name>
    </ligand>
</feature>
<evidence type="ECO:0000313" key="11">
    <source>
        <dbReference type="Proteomes" id="UP000322699"/>
    </source>
</evidence>
<evidence type="ECO:0000256" key="2">
    <source>
        <dbReference type="ARBA" id="ARBA00003138"/>
    </source>
</evidence>
<evidence type="ECO:0000313" key="10">
    <source>
        <dbReference type="EMBL" id="KAA1260909.1"/>
    </source>
</evidence>
<keyword evidence="3 8" id="KW-0808">Transferase</keyword>
<evidence type="ECO:0000259" key="9">
    <source>
        <dbReference type="Pfam" id="PF00365"/>
    </source>
</evidence>
<dbReference type="RefSeq" id="WP_068267220.1">
    <property type="nucleotide sequence ID" value="NZ_LWSK01000171.1"/>
</dbReference>
<evidence type="ECO:0000256" key="5">
    <source>
        <dbReference type="ARBA" id="ARBA00022777"/>
    </source>
</evidence>
<organism evidence="10 11">
    <name type="scientific">Rubripirellula obstinata</name>
    <dbReference type="NCBI Taxonomy" id="406547"/>
    <lineage>
        <taxon>Bacteria</taxon>
        <taxon>Pseudomonadati</taxon>
        <taxon>Planctomycetota</taxon>
        <taxon>Planctomycetia</taxon>
        <taxon>Pirellulales</taxon>
        <taxon>Pirellulaceae</taxon>
        <taxon>Rubripirellula</taxon>
    </lineage>
</organism>
<proteinExistence type="inferred from homology"/>
<evidence type="ECO:0000256" key="3">
    <source>
        <dbReference type="ARBA" id="ARBA00022679"/>
    </source>
</evidence>
<keyword evidence="5 8" id="KW-0418">Kinase</keyword>
<evidence type="ECO:0000256" key="4">
    <source>
        <dbReference type="ARBA" id="ARBA00022723"/>
    </source>
</evidence>
<dbReference type="UniPathway" id="UPA00109">
    <property type="reaction ID" value="UER00182"/>
</dbReference>
<dbReference type="PANTHER" id="PTHR45770">
    <property type="entry name" value="ATP-DEPENDENT 6-PHOSPHOFRUCTOKINASE 1"/>
    <property type="match status" value="1"/>
</dbReference>
<sequence length="409" mass="44503">MTVKRVGILTAGGLAPCLSSAIGALIETYSERAPEVEIIFYRSGYKGLLLGDSFLATPTIRENASVLHEHGGSPIGNSRVKLTNVADCIKRGLVNEGDDPLQVAAERLQSDRVDVLHTIGGDDTNTTAADLAAYLAKHDYALTVVGLPKTIDNDVIPIKQSLGAWTAAEEGAEFFQNMVSEHNANPRMLIVHEVMGRNCGWLTAATAVAYRKKLDGLNFLPEVGLSRERREIHGVYVPEMHFDLAVEADRLRSVMDEHDCVNLFISEGAGVDTIIEELESRGETVPRDAFGHYKLDAVNPGKWFANQFGKMLSAEKTLVQKSGYYSRAAAANQQDIDLIAKCAVKAVECALAGIGGVIGHDEDQNDELRAIEFDRIKGGKPFDIETSWFTELLSDIGQPKGRAVETQHA</sequence>
<keyword evidence="4 8" id="KW-0479">Metal-binding</keyword>
<dbReference type="Gene3D" id="3.40.50.450">
    <property type="match status" value="1"/>
</dbReference>
<dbReference type="GO" id="GO:0047334">
    <property type="term" value="F:diphosphate-fructose-6-phosphate 1-phosphotransferase activity"/>
    <property type="evidence" value="ECO:0007669"/>
    <property type="project" value="UniProtKB-EC"/>
</dbReference>
<comment type="cofactor">
    <cofactor evidence="1 8">
        <name>Mg(2+)</name>
        <dbReference type="ChEBI" id="CHEBI:18420"/>
    </cofactor>
</comment>
<dbReference type="PRINTS" id="PR00476">
    <property type="entry name" value="PHFRCTKINASE"/>
</dbReference>
<keyword evidence="6 8" id="KW-0460">Magnesium</keyword>
<comment type="catalytic activity">
    <reaction evidence="7 8">
        <text>beta-D-fructose 6-phosphate + diphosphate = beta-D-fructose 1,6-bisphosphate + phosphate + H(+)</text>
        <dbReference type="Rhea" id="RHEA:13613"/>
        <dbReference type="ChEBI" id="CHEBI:15378"/>
        <dbReference type="ChEBI" id="CHEBI:32966"/>
        <dbReference type="ChEBI" id="CHEBI:33019"/>
        <dbReference type="ChEBI" id="CHEBI:43474"/>
        <dbReference type="ChEBI" id="CHEBI:57634"/>
        <dbReference type="EC" id="2.7.1.90"/>
    </reaction>
</comment>
<dbReference type="OrthoDB" id="9802503at2"/>
<comment type="similarity">
    <text evidence="8">Belongs to the phosphofructokinase type A (PFKA) family. PPi-dependent PFK group II subfamily. Clade 'P' sub-subfamily.</text>
</comment>
<dbReference type="HAMAP" id="MF_01977">
    <property type="entry name" value="Phosphofructokinase_II_P"/>
    <property type="match status" value="1"/>
</dbReference>
<feature type="binding site" evidence="8">
    <location>
        <position position="122"/>
    </location>
    <ligand>
        <name>Mg(2+)</name>
        <dbReference type="ChEBI" id="CHEBI:18420"/>
        <note>catalytic</note>
    </ligand>
</feature>
<comment type="function">
    <text evidence="2 8">Catalyzes the phosphorylation of D-fructose 6-phosphate, the first committing step of glycolysis. Uses inorganic phosphate (PPi) as phosphoryl donor instead of ATP like common ATP-dependent phosphofructokinases (ATP-PFKs), which renders the reaction reversible, and can thus function both in glycolysis and gluconeogenesis. Consistently, PPi-PFK can replace the enzymes of both the forward (ATP-PFK) and reverse (fructose-bisphosphatase (FBPase)) reactions.</text>
</comment>
<comment type="caution">
    <text evidence="10">The sequence shown here is derived from an EMBL/GenBank/DDBJ whole genome shotgun (WGS) entry which is preliminary data.</text>
</comment>
<comment type="subunit">
    <text evidence="8">Homodimer or homotetramer.</text>
</comment>
<dbReference type="InterPro" id="IPR022953">
    <property type="entry name" value="ATP_PFK"/>
</dbReference>
<feature type="binding site" evidence="8">
    <location>
        <begin position="324"/>
        <end position="327"/>
    </location>
    <ligand>
        <name>substrate</name>
    </ligand>
</feature>
<dbReference type="PIRSF" id="PIRSF036484">
    <property type="entry name" value="PPi-PFK_SMc01852"/>
    <property type="match status" value="1"/>
</dbReference>
<feature type="binding site" evidence="8">
    <location>
        <position position="13"/>
    </location>
    <ligand>
        <name>diphosphate</name>
        <dbReference type="ChEBI" id="CHEBI:33019"/>
    </ligand>
</feature>
<gene>
    <name evidence="10" type="primary">pfp_2</name>
    <name evidence="8" type="synonym">pfp</name>
    <name evidence="10" type="ORF">LF1_34510</name>
</gene>
<keyword evidence="8" id="KW-0324">Glycolysis</keyword>
<dbReference type="GO" id="GO:0046872">
    <property type="term" value="F:metal ion binding"/>
    <property type="evidence" value="ECO:0007669"/>
    <property type="project" value="UniProtKB-KW"/>
</dbReference>
<dbReference type="Pfam" id="PF00365">
    <property type="entry name" value="PFK"/>
    <property type="match status" value="1"/>
</dbReference>
<keyword evidence="8" id="KW-0963">Cytoplasm</keyword>
<accession>A0A5B1CM98</accession>
<dbReference type="SUPFAM" id="SSF53784">
    <property type="entry name" value="Phosphofructokinase"/>
    <property type="match status" value="1"/>
</dbReference>
<dbReference type="EC" id="2.7.1.90" evidence="8"/>
<comment type="subcellular location">
    <subcellularLocation>
        <location evidence="8">Cytoplasm</location>
    </subcellularLocation>
</comment>
<dbReference type="InterPro" id="IPR035966">
    <property type="entry name" value="PKF_sf"/>
</dbReference>
<name>A0A5B1CM98_9BACT</name>
<dbReference type="NCBIfam" id="NF005121">
    <property type="entry name" value="PRK06555.1"/>
    <property type="match status" value="1"/>
</dbReference>
<dbReference type="InterPro" id="IPR050929">
    <property type="entry name" value="PFKA"/>
</dbReference>
<reference evidence="10 11" key="1">
    <citation type="submission" date="2019-08" db="EMBL/GenBank/DDBJ databases">
        <title>Deep-cultivation of Planctomycetes and their phenomic and genomic characterization uncovers novel biology.</title>
        <authorList>
            <person name="Wiegand S."/>
            <person name="Jogler M."/>
            <person name="Boedeker C."/>
            <person name="Pinto D."/>
            <person name="Vollmers J."/>
            <person name="Rivas-Marin E."/>
            <person name="Kohn T."/>
            <person name="Peeters S.H."/>
            <person name="Heuer A."/>
            <person name="Rast P."/>
            <person name="Oberbeckmann S."/>
            <person name="Bunk B."/>
            <person name="Jeske O."/>
            <person name="Meyerdierks A."/>
            <person name="Storesund J.E."/>
            <person name="Kallscheuer N."/>
            <person name="Luecker S."/>
            <person name="Lage O.M."/>
            <person name="Pohl T."/>
            <person name="Merkel B.J."/>
            <person name="Hornburger P."/>
            <person name="Mueller R.-W."/>
            <person name="Bruemmer F."/>
            <person name="Labrenz M."/>
            <person name="Spormann A.M."/>
            <person name="Op Den Camp H."/>
            <person name="Overmann J."/>
            <person name="Amann R."/>
            <person name="Jetten M.S.M."/>
            <person name="Mascher T."/>
            <person name="Medema M.H."/>
            <person name="Devos D.P."/>
            <person name="Kaster A.-K."/>
            <person name="Ovreas L."/>
            <person name="Rohde M."/>
            <person name="Galperin M.Y."/>
            <person name="Jogler C."/>
        </authorList>
    </citation>
    <scope>NUCLEOTIDE SEQUENCE [LARGE SCALE GENOMIC DNA]</scope>
    <source>
        <strain evidence="10 11">LF1</strain>
    </source>
</reference>
<evidence type="ECO:0000256" key="1">
    <source>
        <dbReference type="ARBA" id="ARBA00001946"/>
    </source>
</evidence>
<evidence type="ECO:0000256" key="6">
    <source>
        <dbReference type="ARBA" id="ARBA00022842"/>
    </source>
</evidence>
<feature type="domain" description="Phosphofructokinase" evidence="9">
    <location>
        <begin position="5"/>
        <end position="349"/>
    </location>
</feature>
<protein>
    <recommendedName>
        <fullName evidence="8">Pyrophosphate--fructose 6-phosphate 1-phosphotransferase</fullName>
        <ecNumber evidence="8">2.7.1.90</ecNumber>
    </recommendedName>
    <alternativeName>
        <fullName evidence="8">6-phosphofructokinase, pyrophosphate dependent</fullName>
    </alternativeName>
    <alternativeName>
        <fullName evidence="8">PPi-dependent phosphofructokinase</fullName>
        <shortName evidence="8">PPi-PFK</shortName>
    </alternativeName>
    <alternativeName>
        <fullName evidence="8">Pyrophosphate-dependent 6-phosphofructose-1-kinase</fullName>
    </alternativeName>
</protein>
<feature type="binding site" evidence="8">
    <location>
        <position position="267"/>
    </location>
    <ligand>
        <name>substrate</name>
    </ligand>
</feature>
<dbReference type="AlphaFoldDB" id="A0A5B1CM98"/>
<dbReference type="GO" id="GO:0006002">
    <property type="term" value="P:fructose 6-phosphate metabolic process"/>
    <property type="evidence" value="ECO:0007669"/>
    <property type="project" value="InterPro"/>
</dbReference>
<dbReference type="InterPro" id="IPR011405">
    <property type="entry name" value="PPi-PFK_SMc01852"/>
</dbReference>
<feature type="site" description="Important for catalytic activity; stabilizes the transition state when the phosphoryl donor is PPi" evidence="8">
    <location>
        <position position="149"/>
    </location>
</feature>
<dbReference type="GO" id="GO:0003872">
    <property type="term" value="F:6-phosphofructokinase activity"/>
    <property type="evidence" value="ECO:0007669"/>
    <property type="project" value="UniProtKB-UniRule"/>
</dbReference>
<dbReference type="InterPro" id="IPR000023">
    <property type="entry name" value="Phosphofructokinase_dom"/>
</dbReference>
<comment type="activity regulation">
    <text evidence="8">Non-allosteric.</text>
</comment>
<feature type="site" description="Important for catalytic activity and substrate specificity; stabilizes the transition state when the phosphoryl donor is PPi; prevents ATP from binding by mimicking the alpha-phosphate group of ATP" evidence="8">
    <location>
        <position position="123"/>
    </location>
</feature>
<keyword evidence="11" id="KW-1185">Reference proteome</keyword>
<dbReference type="Proteomes" id="UP000322699">
    <property type="component" value="Unassembled WGS sequence"/>
</dbReference>
<comment type="pathway">
    <text evidence="8">Carbohydrate degradation; glycolysis; D-glyceraldehyde 3-phosphate and glycerone phosphate from D-glucose: step 3/4.</text>
</comment>